<accession>A0A0N1PFH4</accession>
<evidence type="ECO:0000313" key="2">
    <source>
        <dbReference type="EMBL" id="KPI88708.1"/>
    </source>
</evidence>
<dbReference type="OrthoDB" id="271524at2759"/>
<keyword evidence="3" id="KW-1185">Reference proteome</keyword>
<comment type="caution">
    <text evidence="2">The sequence shown here is derived from an EMBL/GenBank/DDBJ whole genome shotgun (WGS) entry which is preliminary data.</text>
</comment>
<feature type="region of interest" description="Disordered" evidence="1">
    <location>
        <begin position="47"/>
        <end position="74"/>
    </location>
</feature>
<feature type="compositionally biased region" description="Polar residues" evidence="1">
    <location>
        <begin position="47"/>
        <end position="57"/>
    </location>
</feature>
<dbReference type="VEuPathDB" id="TriTrypDB:Lsey_0042_0150"/>
<dbReference type="CDD" id="cd23673">
    <property type="entry name" value="MPSS6"/>
    <property type="match status" value="1"/>
</dbReference>
<name>A0A0N1PFH4_LEPSE</name>
<sequence>MLQARRAVTATSCQWHSGMRAVSTTTRLLKDADPLCALFEEMESCDTSVHSKGSSTPAKVEEADVSRAVKSSSPPMLDARVRLEGAKQRHLQRQLKDVGEELRALLSEKGRAAAQDANKAYVPAQTAKVFLSSAELIQDKAPQQFVADEKSAEELAKAPSLQRSGCSAVITMVGVVSKAPQQVNVVFPGVNSESSCIEFMVRYEIPFVQTSTSMLVTVRAVGTTLSTFVQENVHVGDVVHVLGHLAPLSTPSNGDGLCAIYVLPAGGNVSVVLSHTTG</sequence>
<protein>
    <submittedName>
        <fullName evidence="2">Uncharacterized protein</fullName>
    </submittedName>
</protein>
<evidence type="ECO:0000256" key="1">
    <source>
        <dbReference type="SAM" id="MobiDB-lite"/>
    </source>
</evidence>
<organism evidence="2 3">
    <name type="scientific">Leptomonas seymouri</name>
    <dbReference type="NCBI Taxonomy" id="5684"/>
    <lineage>
        <taxon>Eukaryota</taxon>
        <taxon>Discoba</taxon>
        <taxon>Euglenozoa</taxon>
        <taxon>Kinetoplastea</taxon>
        <taxon>Metakinetoplastina</taxon>
        <taxon>Trypanosomatida</taxon>
        <taxon>Trypanosomatidae</taxon>
        <taxon>Leishmaniinae</taxon>
        <taxon>Leptomonas</taxon>
    </lineage>
</organism>
<dbReference type="EMBL" id="LJSK01000042">
    <property type="protein sequence ID" value="KPI88708.1"/>
    <property type="molecule type" value="Genomic_DNA"/>
</dbReference>
<proteinExistence type="predicted"/>
<reference evidence="2 3" key="1">
    <citation type="journal article" date="2015" name="PLoS Pathog.">
        <title>Leptomonas seymouri: Adaptations to the Dixenous Life Cycle Analyzed by Genome Sequencing, Transcriptome Profiling and Co-infection with Leishmania donovani.</title>
        <authorList>
            <person name="Kraeva N."/>
            <person name="Butenko A."/>
            <person name="Hlavacova J."/>
            <person name="Kostygov A."/>
            <person name="Myskova J."/>
            <person name="Grybchuk D."/>
            <person name="Lestinova T."/>
            <person name="Votypka J."/>
            <person name="Volf P."/>
            <person name="Opperdoes F."/>
            <person name="Flegontov P."/>
            <person name="Lukes J."/>
            <person name="Yurchenko V."/>
        </authorList>
    </citation>
    <scope>NUCLEOTIDE SEQUENCE [LARGE SCALE GENOMIC DNA]</scope>
    <source>
        <strain evidence="2 3">ATCC 30220</strain>
    </source>
</reference>
<gene>
    <name evidence="2" type="ORF">ABL78_2168</name>
</gene>
<dbReference type="AlphaFoldDB" id="A0A0N1PFH4"/>
<dbReference type="OMA" id="EATNCVE"/>
<evidence type="ECO:0000313" key="3">
    <source>
        <dbReference type="Proteomes" id="UP000038009"/>
    </source>
</evidence>
<dbReference type="Proteomes" id="UP000038009">
    <property type="component" value="Unassembled WGS sequence"/>
</dbReference>